<dbReference type="Proteomes" id="UP001240984">
    <property type="component" value="Unassembled WGS sequence"/>
</dbReference>
<feature type="chain" id="PRO_5045723762" description="Agd3 CBM87 domain-containing protein" evidence="2">
    <location>
        <begin position="25"/>
        <end position="711"/>
    </location>
</feature>
<keyword evidence="5" id="KW-1185">Reference proteome</keyword>
<comment type="caution">
    <text evidence="4">The sequence shown here is derived from an EMBL/GenBank/DDBJ whole genome shotgun (WGS) entry which is preliminary data.</text>
</comment>
<dbReference type="Pfam" id="PF25116">
    <property type="entry name" value="CBM87_Agd3"/>
    <property type="match status" value="1"/>
</dbReference>
<protein>
    <recommendedName>
        <fullName evidence="3">Agd3 CBM87 domain-containing protein</fullName>
    </recommendedName>
</protein>
<proteinExistence type="predicted"/>
<feature type="region of interest" description="Disordered" evidence="1">
    <location>
        <begin position="34"/>
        <end position="74"/>
    </location>
</feature>
<gene>
    <name evidence="4" type="ORF">J2S43_003107</name>
</gene>
<dbReference type="InterPro" id="IPR056827">
    <property type="entry name" value="CBM87_Agd3"/>
</dbReference>
<dbReference type="RefSeq" id="WP_306829730.1">
    <property type="nucleotide sequence ID" value="NZ_JAUSRA010000001.1"/>
</dbReference>
<evidence type="ECO:0000256" key="2">
    <source>
        <dbReference type="SAM" id="SignalP"/>
    </source>
</evidence>
<evidence type="ECO:0000313" key="5">
    <source>
        <dbReference type="Proteomes" id="UP001240984"/>
    </source>
</evidence>
<evidence type="ECO:0000256" key="1">
    <source>
        <dbReference type="SAM" id="MobiDB-lite"/>
    </source>
</evidence>
<accession>A0ABT9MT58</accession>
<feature type="domain" description="Agd3 CBM87" evidence="3">
    <location>
        <begin position="96"/>
        <end position="252"/>
    </location>
</feature>
<sequence>MVLTGPTRRRAAARIALAGLTALAVVLGGQTPGSAQLPAAPSAQPPSVPGLGQVDTPAFEVPGPLPKRSGSVPQVAPKAGSAAARAALVNDQVMLKALIIGVGTDDFGVATWKATLDRVGAKYDVLDAATTNITTATLTTGSVGNYNAILLTNSMLLLPNFSSALDPTEWNLLWNYELNFGVRQAALYTSYGTWPETYCLNGVSEGGVTGDTVLPASLTTAGAGVFDYLNPSAQIPVQESWVYRTSLVSGCNGQALLNDANGNVLAVKATTSGREKIALTFTSNVNLIQSDLLVYGLFEWATKGLFLGERKHHLNVDIDDWFNSADHYKEDGTIEYDPGFRVSGHDTVNLAAQQTALSTAHPKAGEFKFNLAYNGADIDTFAGDTCYPNGDETTLTSTTKCLKDSFRWLNHTTNHPELNHTNYADSLFEIQDNATRGANIGLNVPATVLKTPEYSGLGVYNPNPDDDTGPPTDYGLAGSNQAFLDAAAFAGVTHVHGNMSFNSHKPANFNTSIVHPLKNSIKLVPDWPTNIAYHTTTPPEETHFYNSFYGPNGLFPYWPTDRTYQQILDYEAGVIGFQHVATGSIYSHTFHIANVRDYGSGNTLVTDWVDNVMDRFEATFNVPLINSPWTGIASYTDARNAHFAALNANANAVYDRVAGTITVSVPNGGTVQVGGVATTVTNATTYGTAVTAPVTVVSAGPPVVVAAAPRL</sequence>
<organism evidence="4 5">
    <name type="scientific">Catenuloplanes nepalensis</name>
    <dbReference type="NCBI Taxonomy" id="587533"/>
    <lineage>
        <taxon>Bacteria</taxon>
        <taxon>Bacillati</taxon>
        <taxon>Actinomycetota</taxon>
        <taxon>Actinomycetes</taxon>
        <taxon>Micromonosporales</taxon>
        <taxon>Micromonosporaceae</taxon>
        <taxon>Catenuloplanes</taxon>
    </lineage>
</organism>
<dbReference type="EMBL" id="JAUSRA010000001">
    <property type="protein sequence ID" value="MDP9794595.1"/>
    <property type="molecule type" value="Genomic_DNA"/>
</dbReference>
<evidence type="ECO:0000313" key="4">
    <source>
        <dbReference type="EMBL" id="MDP9794595.1"/>
    </source>
</evidence>
<name>A0ABT9MT58_9ACTN</name>
<feature type="signal peptide" evidence="2">
    <location>
        <begin position="1"/>
        <end position="24"/>
    </location>
</feature>
<keyword evidence="2" id="KW-0732">Signal</keyword>
<reference evidence="4 5" key="1">
    <citation type="submission" date="2023-07" db="EMBL/GenBank/DDBJ databases">
        <title>Sequencing the genomes of 1000 actinobacteria strains.</title>
        <authorList>
            <person name="Klenk H.-P."/>
        </authorList>
    </citation>
    <scope>NUCLEOTIDE SEQUENCE [LARGE SCALE GENOMIC DNA]</scope>
    <source>
        <strain evidence="4 5">DSM 44710</strain>
    </source>
</reference>
<evidence type="ECO:0000259" key="3">
    <source>
        <dbReference type="Pfam" id="PF25116"/>
    </source>
</evidence>